<feature type="transmembrane region" description="Helical" evidence="12">
    <location>
        <begin position="196"/>
        <end position="215"/>
    </location>
</feature>
<dbReference type="AlphaFoldDB" id="A0A642VA89"/>
<evidence type="ECO:0000313" key="14">
    <source>
        <dbReference type="EMBL" id="KAA8916703.1"/>
    </source>
</evidence>
<gene>
    <name evidence="14" type="ORF">TRICI_001161</name>
</gene>
<evidence type="ECO:0000256" key="4">
    <source>
        <dbReference type="ARBA" id="ARBA00022824"/>
    </source>
</evidence>
<name>A0A642VA89_9ASCO</name>
<evidence type="ECO:0000256" key="5">
    <source>
        <dbReference type="ARBA" id="ARBA00022989"/>
    </source>
</evidence>
<keyword evidence="6 12" id="KW-0472">Membrane</keyword>
<comment type="caution">
    <text evidence="14">The sequence shown here is derived from an EMBL/GenBank/DDBJ whole genome shotgun (WGS) entry which is preliminary data.</text>
</comment>
<feature type="transmembrane region" description="Helical" evidence="12">
    <location>
        <begin position="65"/>
        <end position="85"/>
    </location>
</feature>
<keyword evidence="4" id="KW-0256">Endoplasmic reticulum</keyword>
<dbReference type="PANTHER" id="PTHR22883:SF489">
    <property type="entry name" value="PALMITOYLTRANSFERASE SWF1"/>
    <property type="match status" value="1"/>
</dbReference>
<dbReference type="Pfam" id="PF01529">
    <property type="entry name" value="DHHC"/>
    <property type="match status" value="1"/>
</dbReference>
<keyword evidence="2 12" id="KW-0808">Transferase</keyword>
<evidence type="ECO:0000256" key="9">
    <source>
        <dbReference type="ARBA" id="ARBA00023315"/>
    </source>
</evidence>
<evidence type="ECO:0000256" key="1">
    <source>
        <dbReference type="ARBA" id="ARBA00004477"/>
    </source>
</evidence>
<accession>A0A642VA89</accession>
<dbReference type="GO" id="GO:0019706">
    <property type="term" value="F:protein-cysteine S-palmitoyltransferase activity"/>
    <property type="evidence" value="ECO:0007669"/>
    <property type="project" value="UniProtKB-EC"/>
</dbReference>
<proteinExistence type="inferred from homology"/>
<keyword evidence="15" id="KW-1185">Reference proteome</keyword>
<keyword evidence="8" id="KW-0449">Lipoprotein</keyword>
<keyword evidence="7" id="KW-0564">Palmitate</keyword>
<dbReference type="GO" id="GO:0005794">
    <property type="term" value="C:Golgi apparatus"/>
    <property type="evidence" value="ECO:0007669"/>
    <property type="project" value="TreeGrafter"/>
</dbReference>
<dbReference type="Proteomes" id="UP000761534">
    <property type="component" value="Unassembled WGS sequence"/>
</dbReference>
<keyword evidence="3 12" id="KW-0812">Transmembrane</keyword>
<evidence type="ECO:0000256" key="6">
    <source>
        <dbReference type="ARBA" id="ARBA00023136"/>
    </source>
</evidence>
<evidence type="ECO:0000256" key="10">
    <source>
        <dbReference type="ARBA" id="ARBA00038463"/>
    </source>
</evidence>
<evidence type="ECO:0000256" key="12">
    <source>
        <dbReference type="RuleBase" id="RU079119"/>
    </source>
</evidence>
<keyword evidence="9 12" id="KW-0012">Acyltransferase</keyword>
<dbReference type="GO" id="GO:0006612">
    <property type="term" value="P:protein targeting to membrane"/>
    <property type="evidence" value="ECO:0007669"/>
    <property type="project" value="TreeGrafter"/>
</dbReference>
<evidence type="ECO:0000256" key="3">
    <source>
        <dbReference type="ARBA" id="ARBA00022692"/>
    </source>
</evidence>
<organism evidence="14 15">
    <name type="scientific">Trichomonascus ciferrii</name>
    <dbReference type="NCBI Taxonomy" id="44093"/>
    <lineage>
        <taxon>Eukaryota</taxon>
        <taxon>Fungi</taxon>
        <taxon>Dikarya</taxon>
        <taxon>Ascomycota</taxon>
        <taxon>Saccharomycotina</taxon>
        <taxon>Dipodascomycetes</taxon>
        <taxon>Dipodascales</taxon>
        <taxon>Trichomonascaceae</taxon>
        <taxon>Trichomonascus</taxon>
        <taxon>Trichomonascus ciferrii complex</taxon>
    </lineage>
</organism>
<dbReference type="InterPro" id="IPR001594">
    <property type="entry name" value="Palmitoyltrfase_DHHC"/>
</dbReference>
<evidence type="ECO:0000256" key="11">
    <source>
        <dbReference type="ARBA" id="ARBA00048048"/>
    </source>
</evidence>
<comment type="similarity">
    <text evidence="10">Belongs to the DHHC palmitoyltransferase family. SWF1 subfamily.</text>
</comment>
<evidence type="ECO:0000256" key="2">
    <source>
        <dbReference type="ARBA" id="ARBA00022679"/>
    </source>
</evidence>
<dbReference type="OrthoDB" id="9909019at2759"/>
<dbReference type="PROSITE" id="PS50216">
    <property type="entry name" value="DHHC"/>
    <property type="match status" value="1"/>
</dbReference>
<protein>
    <recommendedName>
        <fullName evidence="12">Palmitoyltransferase</fullName>
        <ecNumber evidence="12">2.3.1.225</ecNumber>
    </recommendedName>
</protein>
<dbReference type="EC" id="2.3.1.225" evidence="12"/>
<keyword evidence="5 12" id="KW-1133">Transmembrane helix</keyword>
<feature type="transmembrane region" description="Helical" evidence="12">
    <location>
        <begin position="6"/>
        <end position="25"/>
    </location>
</feature>
<dbReference type="GO" id="GO:0005789">
    <property type="term" value="C:endoplasmic reticulum membrane"/>
    <property type="evidence" value="ECO:0007669"/>
    <property type="project" value="UniProtKB-SubCell"/>
</dbReference>
<evidence type="ECO:0000259" key="13">
    <source>
        <dbReference type="Pfam" id="PF01529"/>
    </source>
</evidence>
<dbReference type="EMBL" id="SWFS01000088">
    <property type="protein sequence ID" value="KAA8916703.1"/>
    <property type="molecule type" value="Genomic_DNA"/>
</dbReference>
<evidence type="ECO:0000313" key="15">
    <source>
        <dbReference type="Proteomes" id="UP000761534"/>
    </source>
</evidence>
<dbReference type="VEuPathDB" id="FungiDB:TRICI_001161"/>
<comment type="domain">
    <text evidence="12">The DHHC domain is required for palmitoyltransferase activity.</text>
</comment>
<feature type="domain" description="Palmitoyltransferase DHHC" evidence="13">
    <location>
        <begin position="151"/>
        <end position="287"/>
    </location>
</feature>
<evidence type="ECO:0000256" key="7">
    <source>
        <dbReference type="ARBA" id="ARBA00023139"/>
    </source>
</evidence>
<evidence type="ECO:0000256" key="8">
    <source>
        <dbReference type="ARBA" id="ARBA00023288"/>
    </source>
</evidence>
<sequence>MGLKGVLWLIIVFSILVLITLFGELPQFQGTWIARLRKVLFNVPRRVFGQYEDSIGVWWNRAEPYLRWTVPIGYLALVSGCIYVFLRDVYPEVERSDISSLQKRIIIPIVISLPYISATLAIFSDPGYIDGANHLRILQKFPYDGILFVPDNECVTCKRVKPPRSKHCRTCNMCIAMSDHHCVFINRCIGYYNIRWFLFFVSSNSILLGYGFYILRRNLAQLVHSMIWQGPRGFLNYKVWIEAVLQAKSNGALMFLCGTLFIVSTAFLCEHIKYIYLGVTTNETLKWEDINDCMDDGTLYFYDHPTIEERQQSHDLNEPSIVLQKLEHEEGFNRVLTEGEARRVQAQQLVLKPLTRFDQINNIYDRGFWQNLKDRLFPSQL</sequence>
<comment type="catalytic activity">
    <reaction evidence="11 12">
        <text>L-cysteinyl-[protein] + hexadecanoyl-CoA = S-hexadecanoyl-L-cysteinyl-[protein] + CoA</text>
        <dbReference type="Rhea" id="RHEA:36683"/>
        <dbReference type="Rhea" id="RHEA-COMP:10131"/>
        <dbReference type="Rhea" id="RHEA-COMP:11032"/>
        <dbReference type="ChEBI" id="CHEBI:29950"/>
        <dbReference type="ChEBI" id="CHEBI:57287"/>
        <dbReference type="ChEBI" id="CHEBI:57379"/>
        <dbReference type="ChEBI" id="CHEBI:74151"/>
        <dbReference type="EC" id="2.3.1.225"/>
    </reaction>
</comment>
<reference evidence="14" key="1">
    <citation type="journal article" date="2019" name="G3 (Bethesda)">
        <title>Genome Assemblies of Two Rare Opportunistic Yeast Pathogens: Diutina rugosa (syn. Candida rugosa) and Trichomonascus ciferrii (syn. Candida ciferrii).</title>
        <authorList>
            <person name="Mixao V."/>
            <person name="Saus E."/>
            <person name="Hansen A.P."/>
            <person name="Lass-Florl C."/>
            <person name="Gabaldon T."/>
        </authorList>
    </citation>
    <scope>NUCLEOTIDE SEQUENCE</scope>
    <source>
        <strain evidence="14">CBS 4856</strain>
    </source>
</reference>
<feature type="transmembrane region" description="Helical" evidence="12">
    <location>
        <begin position="105"/>
        <end position="123"/>
    </location>
</feature>
<feature type="transmembrane region" description="Helical" evidence="12">
    <location>
        <begin position="252"/>
        <end position="269"/>
    </location>
</feature>
<dbReference type="InterPro" id="IPR039859">
    <property type="entry name" value="PFA4/ZDH16/20/ERF2-like"/>
</dbReference>
<comment type="subcellular location">
    <subcellularLocation>
        <location evidence="1">Endoplasmic reticulum membrane</location>
        <topology evidence="1">Multi-pass membrane protein</topology>
    </subcellularLocation>
</comment>
<dbReference type="PANTHER" id="PTHR22883">
    <property type="entry name" value="ZINC FINGER DHHC DOMAIN CONTAINING PROTEIN"/>
    <property type="match status" value="1"/>
</dbReference>